<feature type="compositionally biased region" description="Basic and acidic residues" evidence="1">
    <location>
        <begin position="160"/>
        <end position="179"/>
    </location>
</feature>
<feature type="region of interest" description="Disordered" evidence="1">
    <location>
        <begin position="212"/>
        <end position="235"/>
    </location>
</feature>
<organism evidence="2 4">
    <name type="scientific">Medicago truncatula</name>
    <name type="common">Barrel medic</name>
    <name type="synonym">Medicago tribuloides</name>
    <dbReference type="NCBI Taxonomy" id="3880"/>
    <lineage>
        <taxon>Eukaryota</taxon>
        <taxon>Viridiplantae</taxon>
        <taxon>Streptophyta</taxon>
        <taxon>Embryophyta</taxon>
        <taxon>Tracheophyta</taxon>
        <taxon>Spermatophyta</taxon>
        <taxon>Magnoliopsida</taxon>
        <taxon>eudicotyledons</taxon>
        <taxon>Gunneridae</taxon>
        <taxon>Pentapetalae</taxon>
        <taxon>rosids</taxon>
        <taxon>fabids</taxon>
        <taxon>Fabales</taxon>
        <taxon>Fabaceae</taxon>
        <taxon>Papilionoideae</taxon>
        <taxon>50 kb inversion clade</taxon>
        <taxon>NPAAA clade</taxon>
        <taxon>Hologalegina</taxon>
        <taxon>IRL clade</taxon>
        <taxon>Trifolieae</taxon>
        <taxon>Medicago</taxon>
    </lineage>
</organism>
<feature type="region of interest" description="Disordered" evidence="1">
    <location>
        <begin position="130"/>
        <end position="182"/>
    </location>
</feature>
<evidence type="ECO:0000313" key="2">
    <source>
        <dbReference type="EMBL" id="KEH15245.1"/>
    </source>
</evidence>
<dbReference type="AlphaFoldDB" id="A0A072TNU3"/>
<dbReference type="EMBL" id="KL404362">
    <property type="protein sequence ID" value="KEH15245.1"/>
    <property type="molecule type" value="Genomic_DNA"/>
</dbReference>
<proteinExistence type="predicted"/>
<evidence type="ECO:0000256" key="1">
    <source>
        <dbReference type="SAM" id="MobiDB-lite"/>
    </source>
</evidence>
<reference evidence="2 4" key="2">
    <citation type="journal article" date="2014" name="BMC Genomics">
        <title>An improved genome release (version Mt4.0) for the model legume Medicago truncatula.</title>
        <authorList>
            <person name="Tang H."/>
            <person name="Krishnakumar V."/>
            <person name="Bidwell S."/>
            <person name="Rosen B."/>
            <person name="Chan A."/>
            <person name="Zhou S."/>
            <person name="Gentzbittel L."/>
            <person name="Childs K.L."/>
            <person name="Yandell M."/>
            <person name="Gundlach H."/>
            <person name="Mayer K.F."/>
            <person name="Schwartz D.C."/>
            <person name="Town C.D."/>
        </authorList>
    </citation>
    <scope>GENOME REANNOTATION</scope>
    <source>
        <strain evidence="2">A17</strain>
        <strain evidence="3 4">cv. Jemalong A17</strain>
    </source>
</reference>
<evidence type="ECO:0000313" key="3">
    <source>
        <dbReference type="EnsemblPlants" id="KEH15245"/>
    </source>
</evidence>
<feature type="non-terminal residue" evidence="2">
    <location>
        <position position="362"/>
    </location>
</feature>
<accession>A0A072TNU3</accession>
<dbReference type="EnsemblPlants" id="KEH15245">
    <property type="protein sequence ID" value="KEH15245"/>
    <property type="gene ID" value="MTR_1638s0010"/>
</dbReference>
<gene>
    <name evidence="2" type="ORF">MTR_1638s0010</name>
</gene>
<evidence type="ECO:0000313" key="4">
    <source>
        <dbReference type="Proteomes" id="UP000002051"/>
    </source>
</evidence>
<reference evidence="3" key="3">
    <citation type="submission" date="2015-06" db="UniProtKB">
        <authorList>
            <consortium name="EnsemblPlants"/>
        </authorList>
    </citation>
    <scope>IDENTIFICATION</scope>
    <source>
        <strain evidence="3">cv. Jemalong A17</strain>
    </source>
</reference>
<sequence length="362" mass="40006">MCWALKESQKNGRRQIPFGRLLSEIFVQGKLLKYLRETGVSSDEELGTVVEKIINGKTLRSMKLIDDVVSSKEDLAVETVQSDLMTDFPSISKEDNHEVLYQFIKAHFELTGTIISVASIPEKIGGAPLKVKGKRSRKESKVDVVAPKPKKSKVVVSASEEVHASEGDVQKQKNKKSDAGEATLQTIRSKKTRNLKTAEGRKEEYTEQLLENWEEESSPKKAKRTNNAEPIVMPSFKASEDQLQYAREYAASKIAERKQMKKQFEKERDERLKAAGYELAPEKAAEMAALAAELEQETVQQGAALLSQDLKKKHASGATSLEPASKAPEAANPEAHSSGTSSKAKINNQIPDLPSTESDDIP</sequence>
<keyword evidence="4" id="KW-1185">Reference proteome</keyword>
<dbReference type="GO" id="GO:0005730">
    <property type="term" value="C:nucleolus"/>
    <property type="evidence" value="ECO:0000318"/>
    <property type="project" value="GO_Central"/>
</dbReference>
<protein>
    <submittedName>
        <fullName evidence="2 3">Uncharacterized protein</fullName>
    </submittedName>
</protein>
<dbReference type="GO" id="GO:0042273">
    <property type="term" value="P:ribosomal large subunit biogenesis"/>
    <property type="evidence" value="ECO:0000318"/>
    <property type="project" value="GO_Central"/>
</dbReference>
<feature type="compositionally biased region" description="Polar residues" evidence="1">
    <location>
        <begin position="335"/>
        <end position="350"/>
    </location>
</feature>
<dbReference type="PANTHER" id="PTHR10792">
    <property type="entry name" value="60S RIBOSOMAL PROTEIN L24"/>
    <property type="match status" value="1"/>
</dbReference>
<dbReference type="GO" id="GO:0003735">
    <property type="term" value="F:structural constituent of ribosome"/>
    <property type="evidence" value="ECO:0007669"/>
    <property type="project" value="InterPro"/>
</dbReference>
<feature type="region of interest" description="Disordered" evidence="1">
    <location>
        <begin position="309"/>
        <end position="362"/>
    </location>
</feature>
<dbReference type="HOGENOM" id="CLU_015296_2_0_1"/>
<dbReference type="Proteomes" id="UP000002051">
    <property type="component" value="Unassembled WGS sequence"/>
</dbReference>
<dbReference type="InterPro" id="IPR056366">
    <property type="entry name" value="Ribosomal_eL24"/>
</dbReference>
<name>A0A072TNU3_MEDTR</name>
<dbReference type="PANTHER" id="PTHR10792:SF8">
    <property type="entry name" value="RIBOSOME BIOGENESIS PROTEIN RLP24-RELATED"/>
    <property type="match status" value="1"/>
</dbReference>
<reference evidence="2 4" key="1">
    <citation type="journal article" date="2011" name="Nature">
        <title>The Medicago genome provides insight into the evolution of rhizobial symbioses.</title>
        <authorList>
            <person name="Young N.D."/>
            <person name="Debelle F."/>
            <person name="Oldroyd G.E."/>
            <person name="Geurts R."/>
            <person name="Cannon S.B."/>
            <person name="Udvardi M.K."/>
            <person name="Benedito V.A."/>
            <person name="Mayer K.F."/>
            <person name="Gouzy J."/>
            <person name="Schoof H."/>
            <person name="Van de Peer Y."/>
            <person name="Proost S."/>
            <person name="Cook D.R."/>
            <person name="Meyers B.C."/>
            <person name="Spannagl M."/>
            <person name="Cheung F."/>
            <person name="De Mita S."/>
            <person name="Krishnakumar V."/>
            <person name="Gundlach H."/>
            <person name="Zhou S."/>
            <person name="Mudge J."/>
            <person name="Bharti A.K."/>
            <person name="Murray J.D."/>
            <person name="Naoumkina M.A."/>
            <person name="Rosen B."/>
            <person name="Silverstein K.A."/>
            <person name="Tang H."/>
            <person name="Rombauts S."/>
            <person name="Zhao P.X."/>
            <person name="Zhou P."/>
            <person name="Barbe V."/>
            <person name="Bardou P."/>
            <person name="Bechner M."/>
            <person name="Bellec A."/>
            <person name="Berger A."/>
            <person name="Berges H."/>
            <person name="Bidwell S."/>
            <person name="Bisseling T."/>
            <person name="Choisne N."/>
            <person name="Couloux A."/>
            <person name="Denny R."/>
            <person name="Deshpande S."/>
            <person name="Dai X."/>
            <person name="Doyle J.J."/>
            <person name="Dudez A.M."/>
            <person name="Farmer A.D."/>
            <person name="Fouteau S."/>
            <person name="Franken C."/>
            <person name="Gibelin C."/>
            <person name="Gish J."/>
            <person name="Goldstein S."/>
            <person name="Gonzalez A.J."/>
            <person name="Green P.J."/>
            <person name="Hallab A."/>
            <person name="Hartog M."/>
            <person name="Hua A."/>
            <person name="Humphray S.J."/>
            <person name="Jeong D.H."/>
            <person name="Jing Y."/>
            <person name="Jocker A."/>
            <person name="Kenton S.M."/>
            <person name="Kim D.J."/>
            <person name="Klee K."/>
            <person name="Lai H."/>
            <person name="Lang C."/>
            <person name="Lin S."/>
            <person name="Macmil S.L."/>
            <person name="Magdelenat G."/>
            <person name="Matthews L."/>
            <person name="McCorrison J."/>
            <person name="Monaghan E.L."/>
            <person name="Mun J.H."/>
            <person name="Najar F.Z."/>
            <person name="Nicholson C."/>
            <person name="Noirot C."/>
            <person name="O'Bleness M."/>
            <person name="Paule C.R."/>
            <person name="Poulain J."/>
            <person name="Prion F."/>
            <person name="Qin B."/>
            <person name="Qu C."/>
            <person name="Retzel E.F."/>
            <person name="Riddle C."/>
            <person name="Sallet E."/>
            <person name="Samain S."/>
            <person name="Samson N."/>
            <person name="Sanders I."/>
            <person name="Saurat O."/>
            <person name="Scarpelli C."/>
            <person name="Schiex T."/>
            <person name="Segurens B."/>
            <person name="Severin A.J."/>
            <person name="Sherrier D.J."/>
            <person name="Shi R."/>
            <person name="Sims S."/>
            <person name="Singer S.R."/>
            <person name="Sinharoy S."/>
            <person name="Sterck L."/>
            <person name="Viollet A."/>
            <person name="Wang B.B."/>
            <person name="Wang K."/>
            <person name="Wang M."/>
            <person name="Wang X."/>
            <person name="Warfsmann J."/>
            <person name="Weissenbach J."/>
            <person name="White D.D."/>
            <person name="White J.D."/>
            <person name="Wiley G.B."/>
            <person name="Wincker P."/>
            <person name="Xing Y."/>
            <person name="Yang L."/>
            <person name="Yao Z."/>
            <person name="Ying F."/>
            <person name="Zhai J."/>
            <person name="Zhou L."/>
            <person name="Zuber A."/>
            <person name="Denarie J."/>
            <person name="Dixon R.A."/>
            <person name="May G.D."/>
            <person name="Schwartz D.C."/>
            <person name="Rogers J."/>
            <person name="Quetier F."/>
            <person name="Town C.D."/>
            <person name="Roe B.A."/>
        </authorList>
    </citation>
    <scope>NUCLEOTIDE SEQUENCE [LARGE SCALE GENOMIC DNA]</scope>
    <source>
        <strain evidence="2">A17</strain>
        <strain evidence="3 4">cv. Jemalong A17</strain>
    </source>
</reference>